<feature type="transmembrane region" description="Helical" evidence="1">
    <location>
        <begin position="7"/>
        <end position="28"/>
    </location>
</feature>
<evidence type="ECO:0000256" key="1">
    <source>
        <dbReference type="SAM" id="Phobius"/>
    </source>
</evidence>
<reference evidence="2" key="2">
    <citation type="submission" date="2021-04" db="EMBL/GenBank/DDBJ databases">
        <authorList>
            <person name="Podell S."/>
        </authorList>
    </citation>
    <scope>NUCLEOTIDE SEQUENCE</scope>
    <source>
        <strain evidence="2">Hildebrandi</strain>
    </source>
</reference>
<dbReference type="AlphaFoldDB" id="A0A9K3L4P4"/>
<evidence type="ECO:0000313" key="3">
    <source>
        <dbReference type="Proteomes" id="UP000693970"/>
    </source>
</evidence>
<dbReference type="Proteomes" id="UP000693970">
    <property type="component" value="Unassembled WGS sequence"/>
</dbReference>
<protein>
    <submittedName>
        <fullName evidence="2">Uncharacterized protein</fullName>
    </submittedName>
</protein>
<keyword evidence="1" id="KW-0472">Membrane</keyword>
<comment type="caution">
    <text evidence="2">The sequence shown here is derived from an EMBL/GenBank/DDBJ whole genome shotgun (WGS) entry which is preliminary data.</text>
</comment>
<sequence>MRGSRGGGVFVSVFLLCSACTMVAPFVIRSTSRLPSTQLFLEDWVADMIDGELYRQSHKKEYEEAWMEKNRNAVLSRIETDFVNVDQIDDDGTDFRMHQKDKRLAFKDPERYCADRCVATGNCDIFEDFYEMSPEQVIAFCTECVLSEDEDGECQIPDAFYDKPRP</sequence>
<reference evidence="2" key="1">
    <citation type="journal article" date="2021" name="Sci. Rep.">
        <title>Diploid genomic architecture of Nitzschia inconspicua, an elite biomass production diatom.</title>
        <authorList>
            <person name="Oliver A."/>
            <person name="Podell S."/>
            <person name="Pinowska A."/>
            <person name="Traller J.C."/>
            <person name="Smith S.R."/>
            <person name="McClure R."/>
            <person name="Beliaev A."/>
            <person name="Bohutskyi P."/>
            <person name="Hill E.A."/>
            <person name="Rabines A."/>
            <person name="Zheng H."/>
            <person name="Allen L.Z."/>
            <person name="Kuo A."/>
            <person name="Grigoriev I.V."/>
            <person name="Allen A.E."/>
            <person name="Hazlebeck D."/>
            <person name="Allen E.E."/>
        </authorList>
    </citation>
    <scope>NUCLEOTIDE SEQUENCE</scope>
    <source>
        <strain evidence="2">Hildebrandi</strain>
    </source>
</reference>
<keyword evidence="1" id="KW-0812">Transmembrane</keyword>
<evidence type="ECO:0000313" key="2">
    <source>
        <dbReference type="EMBL" id="KAG7355284.1"/>
    </source>
</evidence>
<name>A0A9K3L4P4_9STRA</name>
<dbReference type="OrthoDB" id="41992at2759"/>
<dbReference type="EMBL" id="JAGRRH010000016">
    <property type="protein sequence ID" value="KAG7355284.1"/>
    <property type="molecule type" value="Genomic_DNA"/>
</dbReference>
<organism evidence="2 3">
    <name type="scientific">Nitzschia inconspicua</name>
    <dbReference type="NCBI Taxonomy" id="303405"/>
    <lineage>
        <taxon>Eukaryota</taxon>
        <taxon>Sar</taxon>
        <taxon>Stramenopiles</taxon>
        <taxon>Ochrophyta</taxon>
        <taxon>Bacillariophyta</taxon>
        <taxon>Bacillariophyceae</taxon>
        <taxon>Bacillariophycidae</taxon>
        <taxon>Bacillariales</taxon>
        <taxon>Bacillariaceae</taxon>
        <taxon>Nitzschia</taxon>
    </lineage>
</organism>
<gene>
    <name evidence="2" type="ORF">IV203_004640</name>
</gene>
<accession>A0A9K3L4P4</accession>
<keyword evidence="3" id="KW-1185">Reference proteome</keyword>
<proteinExistence type="predicted"/>
<keyword evidence="1" id="KW-1133">Transmembrane helix</keyword>